<feature type="compositionally biased region" description="Polar residues" evidence="7">
    <location>
        <begin position="1146"/>
        <end position="1170"/>
    </location>
</feature>
<feature type="compositionally biased region" description="Polar residues" evidence="7">
    <location>
        <begin position="1626"/>
        <end position="1665"/>
    </location>
</feature>
<feature type="compositionally biased region" description="Low complexity" evidence="7">
    <location>
        <begin position="1689"/>
        <end position="1701"/>
    </location>
</feature>
<feature type="compositionally biased region" description="Basic and acidic residues" evidence="7">
    <location>
        <begin position="948"/>
        <end position="964"/>
    </location>
</feature>
<feature type="region of interest" description="Disordered" evidence="7">
    <location>
        <begin position="785"/>
        <end position="846"/>
    </location>
</feature>
<feature type="compositionally biased region" description="Polar residues" evidence="7">
    <location>
        <begin position="1702"/>
        <end position="1733"/>
    </location>
</feature>
<feature type="region of interest" description="Disordered" evidence="7">
    <location>
        <begin position="1146"/>
        <end position="1171"/>
    </location>
</feature>
<feature type="compositionally biased region" description="Basic and acidic residues" evidence="7">
    <location>
        <begin position="985"/>
        <end position="999"/>
    </location>
</feature>
<feature type="region of interest" description="Disordered" evidence="7">
    <location>
        <begin position="858"/>
        <end position="902"/>
    </location>
</feature>
<feature type="compositionally biased region" description="Polar residues" evidence="7">
    <location>
        <begin position="1488"/>
        <end position="1499"/>
    </location>
</feature>
<feature type="compositionally biased region" description="Basic and acidic residues" evidence="7">
    <location>
        <begin position="925"/>
        <end position="937"/>
    </location>
</feature>
<evidence type="ECO:0000313" key="8">
    <source>
        <dbReference type="EMBL" id="RLW11146.1"/>
    </source>
</evidence>
<feature type="compositionally biased region" description="Basic and acidic residues" evidence="7">
    <location>
        <begin position="1323"/>
        <end position="1336"/>
    </location>
</feature>
<comment type="caution">
    <text evidence="8">The sequence shown here is derived from an EMBL/GenBank/DDBJ whole genome shotgun (WGS) entry which is preliminary data.</text>
</comment>
<evidence type="ECO:0000256" key="1">
    <source>
        <dbReference type="ARBA" id="ARBA00004245"/>
    </source>
</evidence>
<accession>A0A3L8SYD2</accession>
<feature type="coiled-coil region" evidence="6">
    <location>
        <begin position="409"/>
        <end position="439"/>
    </location>
</feature>
<keyword evidence="5" id="KW-0206">Cytoskeleton</keyword>
<feature type="region of interest" description="Disordered" evidence="7">
    <location>
        <begin position="1269"/>
        <end position="1343"/>
    </location>
</feature>
<evidence type="ECO:0000256" key="6">
    <source>
        <dbReference type="SAM" id="Coils"/>
    </source>
</evidence>
<feature type="compositionally biased region" description="Basic and acidic residues" evidence="7">
    <location>
        <begin position="1410"/>
        <end position="1435"/>
    </location>
</feature>
<reference evidence="8 9" key="1">
    <citation type="journal article" date="2018" name="Proc. R. Soc. B">
        <title>A non-coding region near Follistatin controls head colour polymorphism in the Gouldian finch.</title>
        <authorList>
            <person name="Toomey M.B."/>
            <person name="Marques C.I."/>
            <person name="Andrade P."/>
            <person name="Araujo P.M."/>
            <person name="Sabatino S."/>
            <person name="Gazda M.A."/>
            <person name="Afonso S."/>
            <person name="Lopes R.J."/>
            <person name="Corbo J.C."/>
            <person name="Carneiro M."/>
        </authorList>
    </citation>
    <scope>NUCLEOTIDE SEQUENCE [LARGE SCALE GENOMIC DNA]</scope>
    <source>
        <strain evidence="8">Red01</strain>
        <tissue evidence="8">Muscle</tissue>
    </source>
</reference>
<feature type="compositionally biased region" description="Basic and acidic residues" evidence="7">
    <location>
        <begin position="1560"/>
        <end position="1572"/>
    </location>
</feature>
<feature type="region of interest" description="Disordered" evidence="7">
    <location>
        <begin position="918"/>
        <end position="964"/>
    </location>
</feature>
<evidence type="ECO:0000256" key="4">
    <source>
        <dbReference type="ARBA" id="ARBA00023054"/>
    </source>
</evidence>
<evidence type="ECO:0000256" key="2">
    <source>
        <dbReference type="ARBA" id="ARBA00022490"/>
    </source>
</evidence>
<dbReference type="Gene3D" id="1.20.58.1540">
    <property type="entry name" value="Actin interacting protein 3, C-terminal domain"/>
    <property type="match status" value="1"/>
</dbReference>
<feature type="compositionally biased region" description="Polar residues" evidence="7">
    <location>
        <begin position="623"/>
        <end position="640"/>
    </location>
</feature>
<dbReference type="Proteomes" id="UP000276834">
    <property type="component" value="Unassembled WGS sequence"/>
</dbReference>
<feature type="compositionally biased region" description="Basic and acidic residues" evidence="7">
    <location>
        <begin position="1286"/>
        <end position="1308"/>
    </location>
</feature>
<dbReference type="STRING" id="44316.ENSEGOP00005007629"/>
<evidence type="ECO:0000256" key="5">
    <source>
        <dbReference type="ARBA" id="ARBA00023212"/>
    </source>
</evidence>
<keyword evidence="3" id="KW-0597">Phosphoprotein</keyword>
<name>A0A3L8SYD2_CHLGU</name>
<protein>
    <recommendedName>
        <fullName evidence="10">Actin interacting protein 3-like C-terminal domain-containing protein</fullName>
    </recommendedName>
</protein>
<feature type="compositionally biased region" description="Basic and acidic residues" evidence="7">
    <location>
        <begin position="59"/>
        <end position="71"/>
    </location>
</feature>
<feature type="compositionally biased region" description="Low complexity" evidence="7">
    <location>
        <begin position="1603"/>
        <end position="1620"/>
    </location>
</feature>
<dbReference type="GO" id="GO:0005856">
    <property type="term" value="C:cytoskeleton"/>
    <property type="evidence" value="ECO:0007669"/>
    <property type="project" value="UniProtKB-SubCell"/>
</dbReference>
<feature type="region of interest" description="Disordered" evidence="7">
    <location>
        <begin position="1351"/>
        <end position="1370"/>
    </location>
</feature>
<feature type="compositionally biased region" description="Polar residues" evidence="7">
    <location>
        <begin position="1529"/>
        <end position="1544"/>
    </location>
</feature>
<evidence type="ECO:0008006" key="10">
    <source>
        <dbReference type="Google" id="ProtNLM"/>
    </source>
</evidence>
<dbReference type="InterPro" id="IPR051825">
    <property type="entry name" value="SRCIN1"/>
</dbReference>
<organism evidence="8 9">
    <name type="scientific">Chloebia gouldiae</name>
    <name type="common">Gouldian finch</name>
    <name type="synonym">Erythrura gouldiae</name>
    <dbReference type="NCBI Taxonomy" id="44316"/>
    <lineage>
        <taxon>Eukaryota</taxon>
        <taxon>Metazoa</taxon>
        <taxon>Chordata</taxon>
        <taxon>Craniata</taxon>
        <taxon>Vertebrata</taxon>
        <taxon>Euteleostomi</taxon>
        <taxon>Archelosauria</taxon>
        <taxon>Archosauria</taxon>
        <taxon>Dinosauria</taxon>
        <taxon>Saurischia</taxon>
        <taxon>Theropoda</taxon>
        <taxon>Coelurosauria</taxon>
        <taxon>Aves</taxon>
        <taxon>Neognathae</taxon>
        <taxon>Neoaves</taxon>
        <taxon>Telluraves</taxon>
        <taxon>Australaves</taxon>
        <taxon>Passeriformes</taxon>
        <taxon>Passeroidea</taxon>
        <taxon>Passeridae</taxon>
        <taxon>Chloebia</taxon>
    </lineage>
</organism>
<dbReference type="PANTHER" id="PTHR22741:SF11">
    <property type="entry name" value="SICKLE TAIL PROTEIN HOMOLOG"/>
    <property type="match status" value="1"/>
</dbReference>
<feature type="region of interest" description="Disordered" evidence="7">
    <location>
        <begin position="1404"/>
        <end position="1739"/>
    </location>
</feature>
<feature type="compositionally biased region" description="Low complexity" evidence="7">
    <location>
        <begin position="43"/>
        <end position="58"/>
    </location>
</feature>
<feature type="region of interest" description="Disordered" evidence="7">
    <location>
        <begin position="179"/>
        <end position="209"/>
    </location>
</feature>
<evidence type="ECO:0000256" key="7">
    <source>
        <dbReference type="SAM" id="MobiDB-lite"/>
    </source>
</evidence>
<dbReference type="FunFam" id="1.20.58.1540:FF:000001">
    <property type="entry name" value="SRC kinase signaling inhibitor 1"/>
    <property type="match status" value="1"/>
</dbReference>
<dbReference type="GO" id="GO:0005737">
    <property type="term" value="C:cytoplasm"/>
    <property type="evidence" value="ECO:0007669"/>
    <property type="project" value="TreeGrafter"/>
</dbReference>
<feature type="region of interest" description="Disordered" evidence="7">
    <location>
        <begin position="599"/>
        <end position="642"/>
    </location>
</feature>
<feature type="compositionally biased region" description="Low complexity" evidence="7">
    <location>
        <begin position="1003"/>
        <end position="1016"/>
    </location>
</feature>
<comment type="subcellular location">
    <subcellularLocation>
        <location evidence="1">Cytoplasm</location>
        <location evidence="1">Cytoskeleton</location>
    </subcellularLocation>
</comment>
<evidence type="ECO:0000256" key="3">
    <source>
        <dbReference type="ARBA" id="ARBA00022553"/>
    </source>
</evidence>
<feature type="compositionally biased region" description="Low complexity" evidence="7">
    <location>
        <begin position="695"/>
        <end position="718"/>
    </location>
</feature>
<feature type="region of interest" description="Disordered" evidence="7">
    <location>
        <begin position="695"/>
        <end position="719"/>
    </location>
</feature>
<evidence type="ECO:0000313" key="9">
    <source>
        <dbReference type="Proteomes" id="UP000276834"/>
    </source>
</evidence>
<sequence>MPSSPPSTPVPHSMPPSPSRIPYGGGRPMGVPGNATIPRDRLSSVPASRSISPSPSAILERRDVKPDEDMGNKNLTLMRNESLYGDPYLFHEGRMSVAAPHPGHPLDVPDHIVTYHRSAMRSSSAYCNPSMQPEMLEQSLYRQKSRKYPESHLPTLGSKTPPASPHRVADIRMIDIHPHHGPHIPAHTIQPDRSSPSRQSFKKEPGPPVFVDAKARSAVGLPGMAEAMPSPMDKQAFGYGSPTMPKDKETSSMLNWDISVLYQNMLVDSCDVRWKGFGLESRQLGQIKFFPDKNPGSGEGKNSDKKKRKVFNPETLSTDKMIGPIERIQAMEKQIASLTGLVQSALFKGPNTSNSKDSSSEKMMKIVSSKSSTDTAGAASMSGGKNAVGAVESAVIHHPAGAPAMHISLHGMKRNVSDLRLQLRQMKQLQLQNQEMLRAMVKKAELEINGKVIETVKRLEDPVQRQRNLVEQERQKYLSEEEKIVKKLCELETFVEDLKKDSAASSKTVTLKDVEDGAFLLRQVGEAVATLKGEFPTLQNKMRAILRIEVEAVRFLKEEPHKLDSLLKRVRSMTDVLTMLRRHVTEGLLRGVDPSQAVQYSATEKSTAADSLKSQEEPKPTQGHAQQNLTAIPSESQVPSVKSEVIPCSGMTVHHVQSSPVVIQQSQHSAALVSHAQGSPSAGTRSEAVPAGALPAAAPAPQEPPAASQPAQATPAPQVSVNGTTMQSLFIEEIHSASARNRAVSIEKAEKKWEEKRQNLDHYNGKEFEKLLEEAQANIMKSIPNLEMPPQPAALPKGDAAEKLEVSEEAPDGEQDNDKLTKSPPPPPPRRSYLPGSGLTTTRSGDVIYTARKEAAALKECSEDAGQIAQSKAPKEEQALSRSTGHAVAPAAKDEEEEEGDKIMAELQAFQKCSFMDVNSNSHAEQSRNDTHVKDIRPGTLMHHKEKKNLEFCPEERQESDDSLRHVSAAVNGVVYGATTGSPTDSDHPKEKREGRTEEELGSDSSSTADSKSGFSMNDSPTFSKGLFVDSTDYSNKNLQNMSTNLSGIGLPEEDKRRGAQDILGSHFPAVETGKQKPNNRLSRDALQGVPQGEALQSTGKHIPISSVAPLLRHMQEAAGSQLSLQEQDVSAGNYNQVVLRPKVSRANSVSSIEETDSPASSPSEDNPPTENIAFMITKTAVQVLSSGEVHDIVSRKGGDVQTVNIDARKDVASEKGIPENTDSEEPVVCLDKKPVIIIFDEPMDIRSAYKRLSTIFEECDEELEKMMTDEKIEEEEEEENEACEVSERQKEEAPVGNDRKATTEHSAARGPQGPYLFNLRSDSAESRPPAEEESTKTNFNKYRQIYGLNTEANSDSADQLASRQDSKKKFKFKFPKKQLAALTQAIRTGTKTGKKTLQVVVYEEEEEDGTLKQHKEAKRFEITRSQSEESDKSPSGKQEGPSGAAVSLSRTDEIRQSTYRTLDSLEQTIKQLENTISEMSPKPVPENTYTSEGSSVPFSAQIVPETPSREHVVLDDSLAGVEPPASLPATSRKGSSAASQTSRMPVPMASKSRQGSMEKAGKQHKLQDPRQYRQANGSAKKAGGDYKATSPTLPASKIPAFSPTSGKSSSAPASSGDSSNPLNPPTKTSIPSSSLLGPQTGRITYSTSLIPSVSNGSSKLQSPTYPGKGHHLSFSLQTQNGRPPPPSSSTSPPSSISPPSLSQGMKSIRTIHTPSFNSYKAQNGNASKSAPSTVKEPA</sequence>
<feature type="compositionally biased region" description="Polar residues" evidence="7">
    <location>
        <begin position="1457"/>
        <end position="1479"/>
    </location>
</feature>
<feature type="compositionally biased region" description="Acidic residues" evidence="7">
    <location>
        <begin position="1272"/>
        <end position="1285"/>
    </location>
</feature>
<dbReference type="OrthoDB" id="6022652at2759"/>
<dbReference type="EMBL" id="QUSF01000003">
    <property type="protein sequence ID" value="RLW11146.1"/>
    <property type="molecule type" value="Genomic_DNA"/>
</dbReference>
<feature type="region of interest" description="Disordered" evidence="7">
    <location>
        <begin position="145"/>
        <end position="164"/>
    </location>
</feature>
<keyword evidence="4 6" id="KW-0175">Coiled coil</keyword>
<keyword evidence="2" id="KW-0963">Cytoplasm</keyword>
<feature type="region of interest" description="Disordered" evidence="7">
    <location>
        <begin position="976"/>
        <end position="1023"/>
    </location>
</feature>
<dbReference type="PANTHER" id="PTHR22741">
    <property type="entry name" value="P140CAP/SNIP-RELATED"/>
    <property type="match status" value="1"/>
</dbReference>
<feature type="compositionally biased region" description="Polar residues" evidence="7">
    <location>
        <begin position="599"/>
        <end position="609"/>
    </location>
</feature>
<keyword evidence="9" id="KW-1185">Reference proteome</keyword>
<feature type="compositionally biased region" description="Pro residues" evidence="7">
    <location>
        <begin position="1"/>
        <end position="19"/>
    </location>
</feature>
<gene>
    <name evidence="8" type="ORF">DV515_00001438</name>
</gene>
<feature type="region of interest" description="Disordered" evidence="7">
    <location>
        <begin position="288"/>
        <end position="315"/>
    </location>
</feature>
<proteinExistence type="predicted"/>
<feature type="region of interest" description="Disordered" evidence="7">
    <location>
        <begin position="1"/>
        <end position="73"/>
    </location>
</feature>
<feature type="compositionally biased region" description="Polar residues" evidence="7">
    <location>
        <begin position="1351"/>
        <end position="1364"/>
    </location>
</feature>